<evidence type="ECO:0000256" key="6">
    <source>
        <dbReference type="ARBA" id="ARBA00022771"/>
    </source>
</evidence>
<evidence type="ECO:0000256" key="3">
    <source>
        <dbReference type="ARBA" id="ARBA00022490"/>
    </source>
</evidence>
<dbReference type="EMBL" id="HBEA01000202">
    <property type="protein sequence ID" value="CAD8250678.1"/>
    <property type="molecule type" value="Transcribed_RNA"/>
</dbReference>
<dbReference type="Gene3D" id="6.10.140.1240">
    <property type="match status" value="1"/>
</dbReference>
<keyword evidence="9 11" id="KW-0862">Zinc</keyword>
<comment type="caution">
    <text evidence="11">Lacks conserved residue(s) required for the propagation of feature annotation.</text>
</comment>
<dbReference type="CDD" id="cd18808">
    <property type="entry name" value="SF1_C_Upf1"/>
    <property type="match status" value="1"/>
</dbReference>
<dbReference type="PANTHER" id="PTHR10887:SF364">
    <property type="entry name" value="REGULATOR OF NONSENSE TRANSCRIPTS 1"/>
    <property type="match status" value="1"/>
</dbReference>
<keyword evidence="8" id="KW-0347">Helicase</keyword>
<dbReference type="GO" id="GO:0000184">
    <property type="term" value="P:nuclear-transcribed mRNA catabolic process, nonsense-mediated decay"/>
    <property type="evidence" value="ECO:0007669"/>
    <property type="project" value="InterPro"/>
</dbReference>
<dbReference type="Gene3D" id="3.40.50.300">
    <property type="entry name" value="P-loop containing nucleotide triphosphate hydrolases"/>
    <property type="match status" value="2"/>
</dbReference>
<comment type="subcellular location">
    <subcellularLocation>
        <location evidence="1">Cytoplasm</location>
    </subcellularLocation>
</comment>
<evidence type="ECO:0000256" key="10">
    <source>
        <dbReference type="ARBA" id="ARBA00022840"/>
    </source>
</evidence>
<organism evidence="15">
    <name type="scientific">Pinguiococcus pyrenoidosus</name>
    <dbReference type="NCBI Taxonomy" id="172671"/>
    <lineage>
        <taxon>Eukaryota</taxon>
        <taxon>Sar</taxon>
        <taxon>Stramenopiles</taxon>
        <taxon>Ochrophyta</taxon>
        <taxon>Pinguiophyceae</taxon>
        <taxon>Pinguiochrysidales</taxon>
        <taxon>Pinguiochrysidaceae</taxon>
        <taxon>Pinguiococcus</taxon>
    </lineage>
</organism>
<dbReference type="SUPFAM" id="SSF52540">
    <property type="entry name" value="P-loop containing nucleoside triphosphate hydrolases"/>
    <property type="match status" value="1"/>
</dbReference>
<keyword evidence="4 11" id="KW-0479">Metal-binding</keyword>
<feature type="region of interest" description="CC/SHH/C" evidence="11">
    <location>
        <begin position="70"/>
        <end position="98"/>
    </location>
</feature>
<dbReference type="GO" id="GO:0005737">
    <property type="term" value="C:cytoplasm"/>
    <property type="evidence" value="ECO:0007669"/>
    <property type="project" value="UniProtKB-SubCell"/>
</dbReference>
<dbReference type="InterPro" id="IPR018999">
    <property type="entry name" value="UPF1_CH/ZBD"/>
</dbReference>
<keyword evidence="6 11" id="KW-0863">Zinc-finger</keyword>
<feature type="region of interest" description="C3H" evidence="11">
    <location>
        <begin position="56"/>
        <end position="88"/>
    </location>
</feature>
<feature type="compositionally biased region" description="Polar residues" evidence="12">
    <location>
        <begin position="885"/>
        <end position="900"/>
    </location>
</feature>
<feature type="compositionally biased region" description="Basic and acidic residues" evidence="12">
    <location>
        <begin position="901"/>
        <end position="911"/>
    </location>
</feature>
<evidence type="ECO:0000256" key="4">
    <source>
        <dbReference type="ARBA" id="ARBA00022723"/>
    </source>
</evidence>
<dbReference type="InterPro" id="IPR041677">
    <property type="entry name" value="DNA2/NAM7_AAA_11"/>
</dbReference>
<feature type="region of interest" description="Disordered" evidence="12">
    <location>
        <begin position="885"/>
        <end position="937"/>
    </location>
</feature>
<feature type="compositionally biased region" description="Polar residues" evidence="12">
    <location>
        <begin position="987"/>
        <end position="999"/>
    </location>
</feature>
<name>A0A6U0THT0_9STRA</name>
<sequence>MAAMEDNFDLGFTGLEEDPKMDELEAAMDENLQFDDYDDEAYDDEKNDYTPPAWACAYCGISDPQSVIKSVESGRWFCNSRGVTPGSHAVQHLVRARHKEVSLHPDSPLGDAVLECYNCGNRNAFTLGFIPATSDSVVVLLCRDCLGLGALKDLGWDLEQWMPLIEDGAFVPWLVNVPSDQEQLRARQVTSAQIARIEELWKKNPSATFEDLDRPTEEDEVMSMQLRFDDGYQYQNIVAPLVKAEADYDKRMKEDQSRDNVSVRWETSLSQRAVACFRFGVDDAQGRVMAGDELRLRLNPGAALMAGRDWEGRGIVVRIVEGEVHMEMKSGTGTGSVPTDIENGFCVEFLWKGTSFDRMQTALKTFAADDTSVSGYLYHKLLGHEVEEQLLRVHVPADISAPSLPPLNHSQHQAVRDVLQRPLSLIQGPPGTGKTVTSATIVYQLCQQAQGQVLVCAPSNIAVDQLTEKIHKTGLRVVRLCARSREGLETSVLHLSLHKMVFALAASASGEGGGRGRAYSYRDEFHKLHLLKEELGELLPSDQKKYHRLQKRLESEILAAADVICTTCTGAGDYRLKNVRFRQVLVDEATQATEAEAMLPIVMGAKQLVMVGDHCQLGPVVLCKAAAKAGLNQSMFERLVLLGIRPIRLQVQYRMHPCLSEFPSDMFYEGSLQNGVTEAERTSAEEVLPWPNPRKPMMFYTCNGAEELSGSGTSFLNRTEALLVEKVVTTLLKAGVDPEEIGIVTPYEGQRAYVTSHMARAGGMPAKLYKEVEVASVDAFQGREKDYIIVTCVRANEFQGIGFLGDPRRLNVALTRARFGIVVIGNARVLARDPLWWSLIRFYQQQECLVEGPLTSLTLSQLRFPAPKRRMRDMSRLYMTAISRQSSRPYSNGHSSNQPSRRFDHRRDSRYNYEATVADGPDASRLPPPPLGFDQLSEANYPVSETGSQYNGNGGTDPMFSLVGAAGWQMGSQPERRVPDSDAGSVSGYSLVSQPITET</sequence>
<dbReference type="CDD" id="cd21400">
    <property type="entry name" value="ZBD_UPF1-like"/>
    <property type="match status" value="1"/>
</dbReference>
<dbReference type="InterPro" id="IPR041679">
    <property type="entry name" value="DNA2/NAM7-like_C"/>
</dbReference>
<evidence type="ECO:0000313" key="14">
    <source>
        <dbReference type="EMBL" id="CAD8250678.1"/>
    </source>
</evidence>
<dbReference type="InterPro" id="IPR047187">
    <property type="entry name" value="SF1_C_Upf1"/>
</dbReference>
<evidence type="ECO:0000256" key="11">
    <source>
        <dbReference type="PROSITE-ProRule" id="PRU01341"/>
    </source>
</evidence>
<protein>
    <recommendedName>
        <fullName evidence="13">Upf1 domain-containing protein</fullName>
    </recommendedName>
</protein>
<evidence type="ECO:0000256" key="2">
    <source>
        <dbReference type="ARBA" id="ARBA00007913"/>
    </source>
</evidence>
<dbReference type="CDD" id="cd18039">
    <property type="entry name" value="DEXXQc_UPF1"/>
    <property type="match status" value="1"/>
</dbReference>
<keyword evidence="10" id="KW-0067">ATP-binding</keyword>
<reference evidence="15" key="1">
    <citation type="submission" date="2021-01" db="EMBL/GenBank/DDBJ databases">
        <authorList>
            <person name="Corre E."/>
            <person name="Pelletier E."/>
            <person name="Niang G."/>
            <person name="Scheremetjew M."/>
            <person name="Finn R."/>
            <person name="Kale V."/>
            <person name="Holt S."/>
            <person name="Cochrane G."/>
            <person name="Meng A."/>
            <person name="Brown T."/>
            <person name="Cohen L."/>
        </authorList>
    </citation>
    <scope>NUCLEOTIDE SEQUENCE</scope>
    <source>
        <strain evidence="15">CCMP2078</strain>
    </source>
</reference>
<dbReference type="CDD" id="cd21407">
    <property type="entry name" value="1B_UPF1-like"/>
    <property type="match status" value="1"/>
</dbReference>
<accession>A0A6U0THT0</accession>
<comment type="similarity">
    <text evidence="2">Belongs to the DNA2/NAM7 helicase family.</text>
</comment>
<dbReference type="GO" id="GO:0003724">
    <property type="term" value="F:RNA helicase activity"/>
    <property type="evidence" value="ECO:0007669"/>
    <property type="project" value="InterPro"/>
</dbReference>
<evidence type="ECO:0000259" key="13">
    <source>
        <dbReference type="PROSITE" id="PS51997"/>
    </source>
</evidence>
<keyword evidence="3" id="KW-0963">Cytoplasm</keyword>
<dbReference type="InterPro" id="IPR040812">
    <property type="entry name" value="UPF1_1B_dom"/>
</dbReference>
<evidence type="ECO:0000256" key="1">
    <source>
        <dbReference type="ARBA" id="ARBA00004496"/>
    </source>
</evidence>
<dbReference type="AlphaFoldDB" id="A0A6U0THT0"/>
<keyword evidence="5" id="KW-0547">Nucleotide-binding</keyword>
<dbReference type="PANTHER" id="PTHR10887">
    <property type="entry name" value="DNA2/NAM7 HELICASE FAMILY"/>
    <property type="match status" value="1"/>
</dbReference>
<gene>
    <name evidence="14" type="ORF">PPYR1160_LOCUS168</name>
    <name evidence="15" type="ORF">PPYR1160_LOCUS169</name>
</gene>
<evidence type="ECO:0000256" key="9">
    <source>
        <dbReference type="ARBA" id="ARBA00022833"/>
    </source>
</evidence>
<dbReference type="FunFam" id="3.40.50.300:FF:000097">
    <property type="entry name" value="Regulator of nonsense transcripts 1"/>
    <property type="match status" value="1"/>
</dbReference>
<evidence type="ECO:0000256" key="8">
    <source>
        <dbReference type="ARBA" id="ARBA00022806"/>
    </source>
</evidence>
<dbReference type="Pfam" id="PF13087">
    <property type="entry name" value="AAA_12"/>
    <property type="match status" value="1"/>
</dbReference>
<dbReference type="InterPro" id="IPR027417">
    <property type="entry name" value="P-loop_NTPase"/>
</dbReference>
<keyword evidence="7" id="KW-0378">Hydrolase</keyword>
<evidence type="ECO:0000313" key="15">
    <source>
        <dbReference type="EMBL" id="CAD8250679.1"/>
    </source>
</evidence>
<evidence type="ECO:0000256" key="12">
    <source>
        <dbReference type="SAM" id="MobiDB-lite"/>
    </source>
</evidence>
<feature type="region of interest" description="Disordered" evidence="12">
    <location>
        <begin position="970"/>
        <end position="999"/>
    </location>
</feature>
<dbReference type="Pfam" id="PF13086">
    <property type="entry name" value="AAA_11"/>
    <property type="match status" value="1"/>
</dbReference>
<feature type="domain" description="Upf1" evidence="13">
    <location>
        <begin position="48"/>
        <end position="204"/>
    </location>
</feature>
<dbReference type="GO" id="GO:0003723">
    <property type="term" value="F:RNA binding"/>
    <property type="evidence" value="ECO:0007669"/>
    <property type="project" value="InterPro"/>
</dbReference>
<proteinExistence type="inferred from homology"/>
<dbReference type="Pfam" id="PF09416">
    <property type="entry name" value="UPF1_Zn_bind"/>
    <property type="match status" value="1"/>
</dbReference>
<dbReference type="GO" id="GO:0008270">
    <property type="term" value="F:zinc ion binding"/>
    <property type="evidence" value="ECO:0007669"/>
    <property type="project" value="UniProtKB-UniRule"/>
</dbReference>
<evidence type="ECO:0000256" key="7">
    <source>
        <dbReference type="ARBA" id="ARBA00022801"/>
    </source>
</evidence>
<dbReference type="EMBL" id="HBEA01000203">
    <property type="protein sequence ID" value="CAD8250679.1"/>
    <property type="molecule type" value="Transcribed_RNA"/>
</dbReference>
<dbReference type="InterPro" id="IPR045055">
    <property type="entry name" value="DNA2/NAM7-like"/>
</dbReference>
<dbReference type="Pfam" id="PF18141">
    <property type="entry name" value="UPF1_1B_dom"/>
    <property type="match status" value="1"/>
</dbReference>
<dbReference type="PROSITE" id="PS51997">
    <property type="entry name" value="UPF1_CH_RICH"/>
    <property type="match status" value="1"/>
</dbReference>
<evidence type="ECO:0000256" key="5">
    <source>
        <dbReference type="ARBA" id="ARBA00022741"/>
    </source>
</evidence>
<dbReference type="GO" id="GO:0005524">
    <property type="term" value="F:ATP binding"/>
    <property type="evidence" value="ECO:0007669"/>
    <property type="project" value="UniProtKB-KW"/>
</dbReference>
<dbReference type="GO" id="GO:0016787">
    <property type="term" value="F:hydrolase activity"/>
    <property type="evidence" value="ECO:0007669"/>
    <property type="project" value="UniProtKB-KW"/>
</dbReference>